<gene>
    <name evidence="2" type="ORF">Tpal_327</name>
</gene>
<organism evidence="2 3">
    <name type="scientific">Trichococcus palustris</name>
    <dbReference type="NCBI Taxonomy" id="140314"/>
    <lineage>
        <taxon>Bacteria</taxon>
        <taxon>Bacillati</taxon>
        <taxon>Bacillota</taxon>
        <taxon>Bacilli</taxon>
        <taxon>Lactobacillales</taxon>
        <taxon>Carnobacteriaceae</taxon>
        <taxon>Trichococcus</taxon>
    </lineage>
</organism>
<dbReference type="AlphaFoldDB" id="A0A143Y5U9"/>
<name>A0A143Y5U9_9LACT</name>
<keyword evidence="1" id="KW-1133">Transmembrane helix</keyword>
<dbReference type="NCBIfam" id="NF040909">
    <property type="entry name" value="OadG_rel_small"/>
    <property type="match status" value="1"/>
</dbReference>
<evidence type="ECO:0000256" key="1">
    <source>
        <dbReference type="SAM" id="Phobius"/>
    </source>
</evidence>
<protein>
    <submittedName>
        <fullName evidence="2">Uncharacterized protein</fullName>
    </submittedName>
</protein>
<reference evidence="2 3" key="1">
    <citation type="submission" date="2016-02" db="EMBL/GenBank/DDBJ databases">
        <authorList>
            <person name="Wen L."/>
            <person name="He K."/>
            <person name="Yang H."/>
        </authorList>
    </citation>
    <scope>NUCLEOTIDE SEQUENCE [LARGE SCALE GENOMIC DNA]</scope>
    <source>
        <strain evidence="2">Trichococcus palustris</strain>
    </source>
</reference>
<keyword evidence="1" id="KW-0472">Membrane</keyword>
<dbReference type="Proteomes" id="UP000242754">
    <property type="component" value="Unassembled WGS sequence"/>
</dbReference>
<proteinExistence type="predicted"/>
<evidence type="ECO:0000313" key="3">
    <source>
        <dbReference type="Proteomes" id="UP000242754"/>
    </source>
</evidence>
<keyword evidence="3" id="KW-1185">Reference proteome</keyword>
<keyword evidence="1" id="KW-0812">Transmembrane</keyword>
<feature type="transmembrane region" description="Helical" evidence="1">
    <location>
        <begin position="14"/>
        <end position="37"/>
    </location>
</feature>
<dbReference type="STRING" id="140314.SAMN04488076_10335"/>
<accession>A0A143Y5U9</accession>
<dbReference type="RefSeq" id="WP_177194338.1">
    <property type="nucleotide sequence ID" value="NZ_FJNE01000001.1"/>
</dbReference>
<sequence length="46" mass="5104">MTVDLAALKGAFEILAFGWAGVFLVLFILYLTSMALLKFLPVKNEQ</sequence>
<evidence type="ECO:0000313" key="2">
    <source>
        <dbReference type="EMBL" id="CZQ82507.1"/>
    </source>
</evidence>
<dbReference type="EMBL" id="FJNE01000001">
    <property type="protein sequence ID" value="CZQ82507.1"/>
    <property type="molecule type" value="Genomic_DNA"/>
</dbReference>